<evidence type="ECO:0000313" key="3">
    <source>
        <dbReference type="EMBL" id="KIZ06173.1"/>
    </source>
</evidence>
<dbReference type="SUPFAM" id="SSF48371">
    <property type="entry name" value="ARM repeat"/>
    <property type="match status" value="1"/>
</dbReference>
<feature type="repeat" description="ARM" evidence="1">
    <location>
        <begin position="165"/>
        <end position="197"/>
    </location>
</feature>
<dbReference type="OrthoDB" id="536421at2759"/>
<dbReference type="RefSeq" id="XP_013905192.1">
    <property type="nucleotide sequence ID" value="XM_014049738.1"/>
</dbReference>
<evidence type="ECO:0000256" key="2">
    <source>
        <dbReference type="SAM" id="MobiDB-lite"/>
    </source>
</evidence>
<evidence type="ECO:0000256" key="1">
    <source>
        <dbReference type="PROSITE-ProRule" id="PRU00259"/>
    </source>
</evidence>
<feature type="repeat" description="ARM" evidence="1">
    <location>
        <begin position="123"/>
        <end position="166"/>
    </location>
</feature>
<dbReference type="Gene3D" id="1.25.10.10">
    <property type="entry name" value="Leucine-rich Repeat Variant"/>
    <property type="match status" value="1"/>
</dbReference>
<dbReference type="AlphaFoldDB" id="A0A0D2K7G3"/>
<dbReference type="Proteomes" id="UP000054498">
    <property type="component" value="Unassembled WGS sequence"/>
</dbReference>
<dbReference type="InterPro" id="IPR016024">
    <property type="entry name" value="ARM-type_fold"/>
</dbReference>
<protein>
    <submittedName>
        <fullName evidence="3">Uncharacterized protein</fullName>
    </submittedName>
</protein>
<dbReference type="GeneID" id="25734671"/>
<reference evidence="3 4" key="1">
    <citation type="journal article" date="2013" name="BMC Genomics">
        <title>Reconstruction of the lipid metabolism for the microalga Monoraphidium neglectum from its genome sequence reveals characteristics suitable for biofuel production.</title>
        <authorList>
            <person name="Bogen C."/>
            <person name="Al-Dilaimi A."/>
            <person name="Albersmeier A."/>
            <person name="Wichmann J."/>
            <person name="Grundmann M."/>
            <person name="Rupp O."/>
            <person name="Lauersen K.J."/>
            <person name="Blifernez-Klassen O."/>
            <person name="Kalinowski J."/>
            <person name="Goesmann A."/>
            <person name="Mussgnug J.H."/>
            <person name="Kruse O."/>
        </authorList>
    </citation>
    <scope>NUCLEOTIDE SEQUENCE [LARGE SCALE GENOMIC DNA]</scope>
    <source>
        <strain evidence="3 4">SAG 48.87</strain>
    </source>
</reference>
<dbReference type="InterPro" id="IPR011989">
    <property type="entry name" value="ARM-like"/>
</dbReference>
<accession>A0A0D2K7G3</accession>
<dbReference type="PROSITE" id="PS50176">
    <property type="entry name" value="ARM_REPEAT"/>
    <property type="match status" value="2"/>
</dbReference>
<dbReference type="InterPro" id="IPR000225">
    <property type="entry name" value="Armadillo"/>
</dbReference>
<dbReference type="PANTHER" id="PTHR46241">
    <property type="entry name" value="ARMADILLO REPEAT-CONTAINING PROTEIN 4 ARMC4"/>
    <property type="match status" value="1"/>
</dbReference>
<sequence>MEAEAAALDDEWEAERRGQLLIKAAWPASLSSSSKSPTSTSAAASELRAHLEAVLDADRSGDELLLSITAQHCTRCAVNVVNGAEDGAIAFGQGIHGLLELAASTLCSLAQRPAAHEPLLTSGALPALVSLLAPSHTRPAVAHAAAALGALAADAACRRALRATGGVGALVRLLRPDAPGTMQAAAAGALCLLAAKDPVVQDSVRYLGGIELLVDMLAAPKTCVAKTARYCLAALKHGNARNEEEVMAAVAASPGLAKDFGRLRDALDVLQRGSPGSGDREGRRGGAARGGEAARGARARLRRAVAELEEEEAAAAEEEELAR</sequence>
<keyword evidence="4" id="KW-1185">Reference proteome</keyword>
<feature type="region of interest" description="Disordered" evidence="2">
    <location>
        <begin position="271"/>
        <end position="296"/>
    </location>
</feature>
<dbReference type="PANTHER" id="PTHR46241:SF1">
    <property type="entry name" value="OUTER DYNEIN ARM-DOCKING COMPLEX SUBUNIT 2"/>
    <property type="match status" value="1"/>
</dbReference>
<gene>
    <name evidence="3" type="ORF">MNEG_1793</name>
</gene>
<name>A0A0D2K7G3_9CHLO</name>
<organism evidence="3 4">
    <name type="scientific">Monoraphidium neglectum</name>
    <dbReference type="NCBI Taxonomy" id="145388"/>
    <lineage>
        <taxon>Eukaryota</taxon>
        <taxon>Viridiplantae</taxon>
        <taxon>Chlorophyta</taxon>
        <taxon>core chlorophytes</taxon>
        <taxon>Chlorophyceae</taxon>
        <taxon>CS clade</taxon>
        <taxon>Sphaeropleales</taxon>
        <taxon>Selenastraceae</taxon>
        <taxon>Monoraphidium</taxon>
    </lineage>
</organism>
<evidence type="ECO:0000313" key="4">
    <source>
        <dbReference type="Proteomes" id="UP000054498"/>
    </source>
</evidence>
<dbReference type="KEGG" id="mng:MNEG_1793"/>
<proteinExistence type="predicted"/>
<dbReference type="SMART" id="SM00185">
    <property type="entry name" value="ARM"/>
    <property type="match status" value="3"/>
</dbReference>
<dbReference type="EMBL" id="KK100406">
    <property type="protein sequence ID" value="KIZ06173.1"/>
    <property type="molecule type" value="Genomic_DNA"/>
</dbReference>